<dbReference type="EMBL" id="VYZN01000054">
    <property type="protein sequence ID" value="KAE9526576.1"/>
    <property type="molecule type" value="Genomic_DNA"/>
</dbReference>
<dbReference type="GO" id="GO:0032039">
    <property type="term" value="C:integrator complex"/>
    <property type="evidence" value="ECO:0007669"/>
    <property type="project" value="InterPro"/>
</dbReference>
<name>A0A6G0T6B9_APHGL</name>
<dbReference type="OrthoDB" id="70899at2759"/>
<evidence type="ECO:0000256" key="1">
    <source>
        <dbReference type="ARBA" id="ARBA00004123"/>
    </source>
</evidence>
<dbReference type="GO" id="GO:0034472">
    <property type="term" value="P:snRNA 3'-end processing"/>
    <property type="evidence" value="ECO:0007669"/>
    <property type="project" value="TreeGrafter"/>
</dbReference>
<dbReference type="PRINTS" id="PR02105">
    <property type="entry name" value="INTSUBUNIT2"/>
</dbReference>
<dbReference type="InterPro" id="IPR026236">
    <property type="entry name" value="Int2_metazoa"/>
</dbReference>
<proteinExistence type="inferred from homology"/>
<evidence type="ECO:0000256" key="3">
    <source>
        <dbReference type="ARBA" id="ARBA00023242"/>
    </source>
</evidence>
<dbReference type="PANTHER" id="PTHR28608:SF1">
    <property type="entry name" value="INTEGRATOR COMPLEX SUBUNIT 2"/>
    <property type="match status" value="1"/>
</dbReference>
<comment type="subcellular location">
    <subcellularLocation>
        <location evidence="1">Nucleus</location>
    </subcellularLocation>
</comment>
<organism evidence="4 5">
    <name type="scientific">Aphis glycines</name>
    <name type="common">Soybean aphid</name>
    <dbReference type="NCBI Taxonomy" id="307491"/>
    <lineage>
        <taxon>Eukaryota</taxon>
        <taxon>Metazoa</taxon>
        <taxon>Ecdysozoa</taxon>
        <taxon>Arthropoda</taxon>
        <taxon>Hexapoda</taxon>
        <taxon>Insecta</taxon>
        <taxon>Pterygota</taxon>
        <taxon>Neoptera</taxon>
        <taxon>Paraneoptera</taxon>
        <taxon>Hemiptera</taxon>
        <taxon>Sternorrhyncha</taxon>
        <taxon>Aphidomorpha</taxon>
        <taxon>Aphidoidea</taxon>
        <taxon>Aphididae</taxon>
        <taxon>Aphidini</taxon>
        <taxon>Aphis</taxon>
        <taxon>Aphis</taxon>
    </lineage>
</organism>
<dbReference type="PANTHER" id="PTHR28608">
    <property type="entry name" value="INTEGRATOR COMPLEX SUBUNIT 2"/>
    <property type="match status" value="1"/>
</dbReference>
<protein>
    <recommendedName>
        <fullName evidence="6">Integrator complex subunit 2</fullName>
    </recommendedName>
</protein>
<keyword evidence="3" id="KW-0539">Nucleus</keyword>
<sequence length="1145" mass="129475">MTVNLNVSHKVFQALLNVDIQELCKLSAKDIRPVLPCLVRMSLISSADNMADYADGKKDILTLLSGIELVNSIVALLSIDFHSLEIDVKKEQILRQKLGSTQADSVLIHSLQNPLSLEFERSDSTRRLRLVLSEILYISSQIQEHREKQHTVQTSINSEFYIKQSDLFDYPVYIPEVCDVLNIALSELPAILTVQDIAEVLLHVKHGPIFICWIVANFPDCFYDVCTSLIQNSERYEEENGGSRIRMEVLTQLSAMYPPAALVIRAKCVELSKMPALTIMLTLENKISKVSYLNDVQRSSNNDLVTFISGLLLGNDQQARSWFSLFIRQKRTKDSVNFAVQNMRDELLLQLQNLLKNVKDNTLPNSSVVESSVLLRLYCALKGIAGIKFQEEEITSLMSLATCYPPSTPEGVRFVTISLCIMICCNTLLASSENEAKCVQWLKRLAGSESPFFGKPTDTTASFGEMLLLMAIHFHSSQLTWICDHMCNTLGMRINIRQSTMGKMKQIFTQDVFPEQVVASRSVNIPVTPNLNANMSGFLPIHCVLQLLKSQAFTKHRVNIKTWIYNQICASVSPLHPLLPSLIEAYVTSILVVPLVPNKSTQELAVNQPITEEEILKVFGDKILDQTGNESFTAHLLLLYYLLLYEENSMSLASQPNRLQLVGLVRYKTEFLAEIPIRYIVQQAEKEHPYSSLFSTLLRLLATHFPHLSLVEDWMEDTTSESPFVLQHKAKNITTEMIESGLSMMVECPEKAGIVLKRLYAERPIKIWPFAPTILKFLPNTLDSNVSRYIQELYKKVWLRLNTVLPRSLWALTIKALQHNNGASALKEENLIQDPLQVLQCDARVYRCPTVLSIVIRVLQSSLAASRSHLSRLVNQKIFATGQLTQTNNREEYKNVLTAAQDSAAVQLLLEACLETEDDRKSFSNMMTLREVRGVVCSFLHQMFIADPPLAKLVHFQGYPRELLPVTCLGIPSMHICLDFIAELLSQPDFQKQIFSIDLISNISQQYPLPKSLSLARLAINTMYTFLSVLTQEDRRELYMPTLPALVRICQVFPTLSEDCITFLNQLGRMCVSVTSVRSDIFLLPAAAQRSEEMEGPKLRMRRVPKPDIFDERTDIAVANKLFAQQVELTVKEILQNCLENNASA</sequence>
<dbReference type="InterPro" id="IPR029321">
    <property type="entry name" value="INTS2"/>
</dbReference>
<accession>A0A6G0T6B9</accession>
<evidence type="ECO:0000256" key="2">
    <source>
        <dbReference type="ARBA" id="ARBA00006705"/>
    </source>
</evidence>
<evidence type="ECO:0008006" key="6">
    <source>
        <dbReference type="Google" id="ProtNLM"/>
    </source>
</evidence>
<reference evidence="4 5" key="1">
    <citation type="submission" date="2019-08" db="EMBL/GenBank/DDBJ databases">
        <title>The genome of the soybean aphid Biotype 1, its phylome, world population structure and adaptation to the North American continent.</title>
        <authorList>
            <person name="Giordano R."/>
            <person name="Donthu R.K."/>
            <person name="Hernandez A.G."/>
            <person name="Wright C.L."/>
            <person name="Zimin A.V."/>
        </authorList>
    </citation>
    <scope>NUCLEOTIDE SEQUENCE [LARGE SCALE GENOMIC DNA]</scope>
    <source>
        <tissue evidence="4">Whole aphids</tissue>
    </source>
</reference>
<comment type="caution">
    <text evidence="4">The sequence shown here is derived from an EMBL/GenBank/DDBJ whole genome shotgun (WGS) entry which is preliminary data.</text>
</comment>
<dbReference type="Pfam" id="PF14750">
    <property type="entry name" value="INTS2"/>
    <property type="match status" value="1"/>
</dbReference>
<dbReference type="Proteomes" id="UP000475862">
    <property type="component" value="Unassembled WGS sequence"/>
</dbReference>
<gene>
    <name evidence="4" type="ORF">AGLY_013224</name>
</gene>
<evidence type="ECO:0000313" key="4">
    <source>
        <dbReference type="EMBL" id="KAE9526576.1"/>
    </source>
</evidence>
<keyword evidence="5" id="KW-1185">Reference proteome</keyword>
<evidence type="ECO:0000313" key="5">
    <source>
        <dbReference type="Proteomes" id="UP000475862"/>
    </source>
</evidence>
<dbReference type="AlphaFoldDB" id="A0A6G0T6B9"/>
<comment type="similarity">
    <text evidence="2">Belongs to the Integrator subunit 2 family.</text>
</comment>